<evidence type="ECO:0000313" key="7">
    <source>
        <dbReference type="EMBL" id="EDO35011.1"/>
    </source>
</evidence>
<dbReference type="SMART" id="SM00042">
    <property type="entry name" value="CUB"/>
    <property type="match status" value="2"/>
</dbReference>
<dbReference type="EMBL" id="DS469711">
    <property type="protein sequence ID" value="EDO35011.1"/>
    <property type="molecule type" value="Genomic_DNA"/>
</dbReference>
<accession>A7SMQ4</accession>
<evidence type="ECO:0000313" key="8">
    <source>
        <dbReference type="Proteomes" id="UP000001593"/>
    </source>
</evidence>
<feature type="compositionally biased region" description="Basic residues" evidence="3">
    <location>
        <begin position="1092"/>
        <end position="1104"/>
    </location>
</feature>
<organism evidence="7 8">
    <name type="scientific">Nematostella vectensis</name>
    <name type="common">Starlet sea anemone</name>
    <dbReference type="NCBI Taxonomy" id="45351"/>
    <lineage>
        <taxon>Eukaryota</taxon>
        <taxon>Metazoa</taxon>
        <taxon>Cnidaria</taxon>
        <taxon>Anthozoa</taxon>
        <taxon>Hexacorallia</taxon>
        <taxon>Actiniaria</taxon>
        <taxon>Edwardsiidae</taxon>
        <taxon>Nematostella</taxon>
    </lineage>
</organism>
<sequence>MLSGLVKTSILSVWVLTIHYTICKGIQWPAGSYGLPCTSSGCPQSTGVVWLTGTLYQPLYEYSKGSVPLHINASITRDGITRSFCIKNSTDSDTSRPNWPMGRYCIYAKGDECPHGMSMGSMYWNDRLAFVDPDYTRGELPRGVYTVNTLMYFCCSTAGRRDTAIPLPVATPFALFPLDPYCQKVIGAYASLEYIEFDTVNYDNIWKTPHPYLGRKSYDPTMYYCYYRACMHNLTATSGIIVSPNYPSLYPDLSDCRWTITVPPGHQIELDFQDFQLEWSPLSCDPISCSCDWLIVTIHGHVTHKTTYCNRILHQPPKILNTFANHVVLDFHSNGVNRDRGFKISYRTLQTSVLPTTDIPTTLISTTQLSSHNATTVTPTQATSVTHVITTNHVTRQPHLRSTMAPNNTADLNTTAQVIMPAAQDGVVFTLWLEILIAALSAFLLIAVIAAYGYWRGVSLPISYMSICGFLILFANRFGKASERMREWLVIRYSSDASTLGFSKSSNRTINMYSIKLTKLIFKFKHIDNQDGVEKKTENPLYESICHACQFPGNPSSCNKRGYSVISLYNRQATIATMVTNIMTVHAGIQTLFATILLLHSIKGDSSPPLWPKGRYGLPRPRSDCPMNSGFAWTTGSRFQALYPASYSSAKIHLYGSVTSEGVTQSFCIKNTTDGDQVRPEWPPGKYCIFAKGNTCPKSMRGGWYLFDDRLDLTPSPNRTMGTLPDGVYNENTLYDFCCSTGGSTSDAISLPLDSPFYLFPYQSAMCQKVKGALINTEYIWFHTDMKNVYQPPLPFKLTADSSKLFYCHYRGFLLHVGYKSACGYNINSTIGEVKSEYFPAKYPVDVDCKWRITVPSHHSNYHFVITLMNFTLDASNPSCSASCECNDWLRITGTGNDSRTYCAGPRKPPSVIIFTGSSLTIDFHSDKTGTASGFRLLYVALPIEPTSMTTVTSSSNGSSTASLKTTEHSKPTDPELPTTTAPHKSTGTLIPSVGGRVRHSNDFSDWVIVVAVLVAIATMVTVGLLAALYIRRSRKDPVLVGRLTIRYSTNEDSDIMMERASKIDMYTGDLVDSEPIPETDENPFYESKLQIHRKDSRKGSKKASKQESKNPLYDGAVNAACELDSKASVVPSQKSENPIYGDGEDNQNKKSDVTPKAPDASDATDAAKIDIYSSVDADHVALYERKHFPIFFYPPLIWKALTPLVMNPPQLTRPCQRDRESLIRKDPMPHPMLGPYAPPHAPAHATTPCYDSMLRPHAAPHAAPHAPPHATTPCYDPMPHPMPHPMLRPHAPPHATTPCPTPCYDPMPHPMLGPHAPPHAPPYARTPCPIPCYDPMPHPMLGPHALHHATTPCYDPLYVTLVVTRSCLPSGIGGRGAYLKGTLTGGCELKRRYVR</sequence>
<evidence type="ECO:0000256" key="3">
    <source>
        <dbReference type="SAM" id="MobiDB-lite"/>
    </source>
</evidence>
<proteinExistence type="predicted"/>
<dbReference type="InParanoid" id="A7SMQ4"/>
<dbReference type="InterPro" id="IPR035914">
    <property type="entry name" value="Sperma_CUB_dom_sf"/>
</dbReference>
<feature type="chain" id="PRO_5002712948" description="CUB domain-containing protein" evidence="5">
    <location>
        <begin position="26"/>
        <end position="1396"/>
    </location>
</feature>
<feature type="signal peptide" evidence="5">
    <location>
        <begin position="1"/>
        <end position="25"/>
    </location>
</feature>
<dbReference type="InterPro" id="IPR031569">
    <property type="entry name" value="ApeC"/>
</dbReference>
<feature type="region of interest" description="Disordered" evidence="3">
    <location>
        <begin position="1127"/>
        <end position="1163"/>
    </location>
</feature>
<dbReference type="Pfam" id="PF00431">
    <property type="entry name" value="CUB"/>
    <property type="match status" value="2"/>
</dbReference>
<evidence type="ECO:0000256" key="2">
    <source>
        <dbReference type="PROSITE-ProRule" id="PRU00059"/>
    </source>
</evidence>
<dbReference type="PANTHER" id="PTHR19324:SF33">
    <property type="entry name" value="MUCIN-5AC"/>
    <property type="match status" value="1"/>
</dbReference>
<keyword evidence="5" id="KW-0732">Signal</keyword>
<keyword evidence="4" id="KW-0812">Transmembrane</keyword>
<dbReference type="HOGENOM" id="CLU_254626_0_0_1"/>
<feature type="region of interest" description="Disordered" evidence="3">
    <location>
        <begin position="1092"/>
        <end position="1112"/>
    </location>
</feature>
<keyword evidence="4" id="KW-1133">Transmembrane helix</keyword>
<dbReference type="InterPro" id="IPR000859">
    <property type="entry name" value="CUB_dom"/>
</dbReference>
<keyword evidence="8" id="KW-1185">Reference proteome</keyword>
<name>A7SMQ4_NEMVE</name>
<dbReference type="PROSITE" id="PS01180">
    <property type="entry name" value="CUB"/>
    <property type="match status" value="2"/>
</dbReference>
<feature type="transmembrane region" description="Helical" evidence="4">
    <location>
        <begin position="429"/>
        <end position="455"/>
    </location>
</feature>
<feature type="domain" description="CUB" evidence="6">
    <location>
        <begin position="230"/>
        <end position="349"/>
    </location>
</feature>
<reference evidence="7 8" key="1">
    <citation type="journal article" date="2007" name="Science">
        <title>Sea anemone genome reveals ancestral eumetazoan gene repertoire and genomic organization.</title>
        <authorList>
            <person name="Putnam N.H."/>
            <person name="Srivastava M."/>
            <person name="Hellsten U."/>
            <person name="Dirks B."/>
            <person name="Chapman J."/>
            <person name="Salamov A."/>
            <person name="Terry A."/>
            <person name="Shapiro H."/>
            <person name="Lindquist E."/>
            <person name="Kapitonov V.V."/>
            <person name="Jurka J."/>
            <person name="Genikhovich G."/>
            <person name="Grigoriev I.V."/>
            <person name="Lucas S.M."/>
            <person name="Steele R.E."/>
            <person name="Finnerty J.R."/>
            <person name="Technau U."/>
            <person name="Martindale M.Q."/>
            <person name="Rokhsar D.S."/>
        </authorList>
    </citation>
    <scope>NUCLEOTIDE SEQUENCE [LARGE SCALE GENOMIC DNA]</scope>
    <source>
        <strain evidence="8">CH2 X CH6</strain>
    </source>
</reference>
<evidence type="ECO:0000256" key="4">
    <source>
        <dbReference type="SAM" id="Phobius"/>
    </source>
</evidence>
<keyword evidence="4" id="KW-0472">Membrane</keyword>
<dbReference type="Proteomes" id="UP000001593">
    <property type="component" value="Unassembled WGS sequence"/>
</dbReference>
<feature type="compositionally biased region" description="Low complexity" evidence="3">
    <location>
        <begin position="950"/>
        <end position="965"/>
    </location>
</feature>
<feature type="region of interest" description="Disordered" evidence="3">
    <location>
        <begin position="950"/>
        <end position="993"/>
    </location>
</feature>
<feature type="transmembrane region" description="Helical" evidence="4">
    <location>
        <begin position="1007"/>
        <end position="1031"/>
    </location>
</feature>
<gene>
    <name evidence="7" type="ORF">NEMVEDRAFT_v1g214628</name>
</gene>
<dbReference type="Gene3D" id="2.60.120.290">
    <property type="entry name" value="Spermadhesin, CUB domain"/>
    <property type="match status" value="2"/>
</dbReference>
<dbReference type="CDD" id="cd00041">
    <property type="entry name" value="CUB"/>
    <property type="match status" value="2"/>
</dbReference>
<dbReference type="PANTHER" id="PTHR19324">
    <property type="entry name" value="PERFORIN-LIKE PROTEIN 1"/>
    <property type="match status" value="1"/>
</dbReference>
<dbReference type="eggNOG" id="KOG4297">
    <property type="taxonomic scope" value="Eukaryota"/>
</dbReference>
<protein>
    <recommendedName>
        <fullName evidence="6">CUB domain-containing protein</fullName>
    </recommendedName>
</protein>
<dbReference type="FunFam" id="2.60.120.290:FF:000117">
    <property type="entry name" value="Complement factor D, putative"/>
    <property type="match status" value="2"/>
</dbReference>
<evidence type="ECO:0000259" key="6">
    <source>
        <dbReference type="PROSITE" id="PS01180"/>
    </source>
</evidence>
<feature type="domain" description="CUB" evidence="6">
    <location>
        <begin position="823"/>
        <end position="942"/>
    </location>
</feature>
<comment type="caution">
    <text evidence="2">Lacks conserved residue(s) required for the propagation of feature annotation.</text>
</comment>
<evidence type="ECO:0000256" key="5">
    <source>
        <dbReference type="SAM" id="SignalP"/>
    </source>
</evidence>
<dbReference type="SUPFAM" id="SSF49854">
    <property type="entry name" value="Spermadhesin, CUB domain"/>
    <property type="match status" value="2"/>
</dbReference>
<feature type="transmembrane region" description="Helical" evidence="4">
    <location>
        <begin position="461"/>
        <end position="479"/>
    </location>
</feature>
<keyword evidence="1" id="KW-1015">Disulfide bond</keyword>
<evidence type="ECO:0000256" key="1">
    <source>
        <dbReference type="ARBA" id="ARBA00023157"/>
    </source>
</evidence>
<dbReference type="Pfam" id="PF16977">
    <property type="entry name" value="ApeC"/>
    <property type="match status" value="2"/>
</dbReference>
<feature type="compositionally biased region" description="Polar residues" evidence="3">
    <location>
        <begin position="978"/>
        <end position="990"/>
    </location>
</feature>